<dbReference type="SUPFAM" id="SSF47459">
    <property type="entry name" value="HLH, helix-loop-helix DNA-binding domain"/>
    <property type="match status" value="1"/>
</dbReference>
<keyword evidence="8" id="KW-1185">Reference proteome</keyword>
<dbReference type="GO" id="GO:0046983">
    <property type="term" value="F:protein dimerization activity"/>
    <property type="evidence" value="ECO:0007669"/>
    <property type="project" value="InterPro"/>
</dbReference>
<dbReference type="PANTHER" id="PTHR45959">
    <property type="entry name" value="BHLH TRANSCRIPTION FACTOR"/>
    <property type="match status" value="1"/>
</dbReference>
<dbReference type="AlphaFoldDB" id="A0A6A4Q0H5"/>
<evidence type="ECO:0000256" key="1">
    <source>
        <dbReference type="ARBA" id="ARBA00004123"/>
    </source>
</evidence>
<dbReference type="Proteomes" id="UP000447434">
    <property type="component" value="Chromosome 9"/>
</dbReference>
<evidence type="ECO:0000313" key="7">
    <source>
        <dbReference type="EMBL" id="KAE9607153.1"/>
    </source>
</evidence>
<feature type="coiled-coil region" evidence="5">
    <location>
        <begin position="169"/>
        <end position="196"/>
    </location>
</feature>
<keyword evidence="2" id="KW-0805">Transcription regulation</keyword>
<dbReference type="PROSITE" id="PS50888">
    <property type="entry name" value="BHLH"/>
    <property type="match status" value="1"/>
</dbReference>
<dbReference type="EMBL" id="WOCE01000009">
    <property type="protein sequence ID" value="KAE9607153.1"/>
    <property type="molecule type" value="Genomic_DNA"/>
</dbReference>
<evidence type="ECO:0000256" key="4">
    <source>
        <dbReference type="ARBA" id="ARBA00023242"/>
    </source>
</evidence>
<dbReference type="OrthoDB" id="690068at2759"/>
<organism evidence="7 8">
    <name type="scientific">Lupinus albus</name>
    <name type="common">White lupine</name>
    <name type="synonym">Lupinus termis</name>
    <dbReference type="NCBI Taxonomy" id="3870"/>
    <lineage>
        <taxon>Eukaryota</taxon>
        <taxon>Viridiplantae</taxon>
        <taxon>Streptophyta</taxon>
        <taxon>Embryophyta</taxon>
        <taxon>Tracheophyta</taxon>
        <taxon>Spermatophyta</taxon>
        <taxon>Magnoliopsida</taxon>
        <taxon>eudicotyledons</taxon>
        <taxon>Gunneridae</taxon>
        <taxon>Pentapetalae</taxon>
        <taxon>rosids</taxon>
        <taxon>fabids</taxon>
        <taxon>Fabales</taxon>
        <taxon>Fabaceae</taxon>
        <taxon>Papilionoideae</taxon>
        <taxon>50 kb inversion clade</taxon>
        <taxon>genistoids sensu lato</taxon>
        <taxon>core genistoids</taxon>
        <taxon>Genisteae</taxon>
        <taxon>Lupinus</taxon>
    </lineage>
</organism>
<evidence type="ECO:0000256" key="2">
    <source>
        <dbReference type="ARBA" id="ARBA00023015"/>
    </source>
</evidence>
<dbReference type="Gene3D" id="4.10.280.10">
    <property type="entry name" value="Helix-loop-helix DNA-binding domain"/>
    <property type="match status" value="1"/>
</dbReference>
<dbReference type="PANTHER" id="PTHR45959:SF70">
    <property type="entry name" value="SYMBIOTIC AMMONIUM TRANSPORTER"/>
    <property type="match status" value="1"/>
</dbReference>
<dbReference type="InterPro" id="IPR052610">
    <property type="entry name" value="bHLH_transcription_regulator"/>
</dbReference>
<dbReference type="GO" id="GO:0005634">
    <property type="term" value="C:nucleus"/>
    <property type="evidence" value="ECO:0007669"/>
    <property type="project" value="UniProtKB-SubCell"/>
</dbReference>
<evidence type="ECO:0000256" key="3">
    <source>
        <dbReference type="ARBA" id="ARBA00023163"/>
    </source>
</evidence>
<keyword evidence="4" id="KW-0539">Nucleus</keyword>
<dbReference type="Pfam" id="PF00010">
    <property type="entry name" value="HLH"/>
    <property type="match status" value="1"/>
</dbReference>
<evidence type="ECO:0000259" key="6">
    <source>
        <dbReference type="PROSITE" id="PS50888"/>
    </source>
</evidence>
<dbReference type="SMART" id="SM00353">
    <property type="entry name" value="HLH"/>
    <property type="match status" value="1"/>
</dbReference>
<protein>
    <submittedName>
        <fullName evidence="7">Putative transcription factor bHLH family</fullName>
    </submittedName>
</protein>
<dbReference type="InterPro" id="IPR036638">
    <property type="entry name" value="HLH_DNA-bd_sf"/>
</dbReference>
<comment type="subcellular location">
    <subcellularLocation>
        <location evidence="1">Nucleus</location>
    </subcellularLocation>
</comment>
<gene>
    <name evidence="7" type="ORF">Lalb_Chr09g0327051</name>
</gene>
<keyword evidence="3" id="KW-0804">Transcription</keyword>
<proteinExistence type="predicted"/>
<comment type="caution">
    <text evidence="7">The sequence shown here is derived from an EMBL/GenBank/DDBJ whole genome shotgun (WGS) entry which is preliminary data.</text>
</comment>
<dbReference type="InterPro" id="IPR011598">
    <property type="entry name" value="bHLH_dom"/>
</dbReference>
<evidence type="ECO:0000256" key="5">
    <source>
        <dbReference type="SAM" id="Coils"/>
    </source>
</evidence>
<name>A0A6A4Q0H5_LUPAL</name>
<keyword evidence="5" id="KW-0175">Coiled coil</keyword>
<evidence type="ECO:0000313" key="8">
    <source>
        <dbReference type="Proteomes" id="UP000447434"/>
    </source>
</evidence>
<feature type="domain" description="BHLH" evidence="6">
    <location>
        <begin position="130"/>
        <end position="179"/>
    </location>
</feature>
<accession>A0A6A4Q0H5</accession>
<sequence length="309" mass="35153">MEISSIRGLTDMEMMEDPTFLQWHLSSVDDPAAVLKHHPFYYPNFNSETSIDQTSDAQFVSYPNILSFVDSTYINQPGLVKAKDEIVCPKIDRTYPPNMIHQRTLEIGNQNCVFKAYEDAEKVLARPKLSQPQDHIIAERKRREKLSQRFIALSALVPALQKMDKASILGGAIKYLKQLQEKVMALEEEKNKKKNVESVVIVKKCQLLNDAENSFSESGDPFDEALPEIEARFCERNVLIRVHCEKTKGVVEKTINEIEKIHLKVTNSSAMTFGSCAIDITILAQMDMEFCITVKDLVRNLRSAFASFM</sequence>
<reference evidence="8" key="1">
    <citation type="journal article" date="2020" name="Nat. Commun.">
        <title>Genome sequence of the cluster root forming white lupin.</title>
        <authorList>
            <person name="Hufnagel B."/>
            <person name="Marques A."/>
            <person name="Soriano A."/>
            <person name="Marques L."/>
            <person name="Divol F."/>
            <person name="Doumas P."/>
            <person name="Sallet E."/>
            <person name="Mancinotti D."/>
            <person name="Carrere S."/>
            <person name="Marande W."/>
            <person name="Arribat S."/>
            <person name="Keller J."/>
            <person name="Huneau C."/>
            <person name="Blein T."/>
            <person name="Aime D."/>
            <person name="Laguerre M."/>
            <person name="Taylor J."/>
            <person name="Schubert V."/>
            <person name="Nelson M."/>
            <person name="Geu-Flores F."/>
            <person name="Crespi M."/>
            <person name="Gallardo-Guerrero K."/>
            <person name="Delaux P.-M."/>
            <person name="Salse J."/>
            <person name="Berges H."/>
            <person name="Guyot R."/>
            <person name="Gouzy J."/>
            <person name="Peret B."/>
        </authorList>
    </citation>
    <scope>NUCLEOTIDE SEQUENCE [LARGE SCALE GENOMIC DNA]</scope>
    <source>
        <strain evidence="8">cv. Amiga</strain>
    </source>
</reference>